<evidence type="ECO:0000313" key="4">
    <source>
        <dbReference type="Proteomes" id="UP000824130"/>
    </source>
</evidence>
<dbReference type="SUPFAM" id="SSF55331">
    <property type="entry name" value="Tautomerase/MIF"/>
    <property type="match status" value="1"/>
</dbReference>
<keyword evidence="1" id="KW-0413">Isomerase</keyword>
<sequence>MPYIAIKAYPKDEKTKKEIVEKINQLFLETWGCPQEAINISMEEVDPADWEEKVAKPDIQANPEKMMMVDGKKTY</sequence>
<dbReference type="Proteomes" id="UP000824130">
    <property type="component" value="Unassembled WGS sequence"/>
</dbReference>
<organism evidence="3 4">
    <name type="scientific">Candidatus Allocopromorpha excrementipullorum</name>
    <dbReference type="NCBI Taxonomy" id="2840743"/>
    <lineage>
        <taxon>Bacteria</taxon>
        <taxon>Bacillati</taxon>
        <taxon>Bacillota</taxon>
        <taxon>Clostridia</taxon>
        <taxon>Eubacteriales</taxon>
        <taxon>Eubacteriaceae</taxon>
        <taxon>Eubacteriaceae incertae sedis</taxon>
        <taxon>Candidatus Allocopromorpha</taxon>
    </lineage>
</organism>
<proteinExistence type="predicted"/>
<dbReference type="EMBL" id="DVOB01000078">
    <property type="protein sequence ID" value="HIU95768.1"/>
    <property type="molecule type" value="Genomic_DNA"/>
</dbReference>
<dbReference type="InterPro" id="IPR014347">
    <property type="entry name" value="Tautomerase/MIF_sf"/>
</dbReference>
<feature type="domain" description="4-oxalocrotonate tautomerase-like" evidence="2">
    <location>
        <begin position="2"/>
        <end position="50"/>
    </location>
</feature>
<reference evidence="3" key="1">
    <citation type="submission" date="2020-10" db="EMBL/GenBank/DDBJ databases">
        <authorList>
            <person name="Gilroy R."/>
        </authorList>
    </citation>
    <scope>NUCLEOTIDE SEQUENCE</scope>
    <source>
        <strain evidence="3">ChiSjej4B22-8349</strain>
    </source>
</reference>
<dbReference type="AlphaFoldDB" id="A0A9D1SU16"/>
<dbReference type="Gene3D" id="3.30.429.10">
    <property type="entry name" value="Macrophage Migration Inhibitory Factor"/>
    <property type="match status" value="1"/>
</dbReference>
<gene>
    <name evidence="3" type="ORF">IAD25_03550</name>
</gene>
<evidence type="ECO:0000256" key="1">
    <source>
        <dbReference type="ARBA" id="ARBA00023235"/>
    </source>
</evidence>
<comment type="caution">
    <text evidence="3">The sequence shown here is derived from an EMBL/GenBank/DDBJ whole genome shotgun (WGS) entry which is preliminary data.</text>
</comment>
<evidence type="ECO:0000313" key="3">
    <source>
        <dbReference type="EMBL" id="HIU95768.1"/>
    </source>
</evidence>
<evidence type="ECO:0000259" key="2">
    <source>
        <dbReference type="Pfam" id="PF01361"/>
    </source>
</evidence>
<accession>A0A9D1SU16</accession>
<dbReference type="Pfam" id="PF01361">
    <property type="entry name" value="Tautomerase"/>
    <property type="match status" value="1"/>
</dbReference>
<protein>
    <submittedName>
        <fullName evidence="3">Tautomerase family protein</fullName>
    </submittedName>
</protein>
<name>A0A9D1SU16_9FIRM</name>
<dbReference type="InterPro" id="IPR004370">
    <property type="entry name" value="4-OT-like_dom"/>
</dbReference>
<reference evidence="3" key="2">
    <citation type="journal article" date="2021" name="PeerJ">
        <title>Extensive microbial diversity within the chicken gut microbiome revealed by metagenomics and culture.</title>
        <authorList>
            <person name="Gilroy R."/>
            <person name="Ravi A."/>
            <person name="Getino M."/>
            <person name="Pursley I."/>
            <person name="Horton D.L."/>
            <person name="Alikhan N.F."/>
            <person name="Baker D."/>
            <person name="Gharbi K."/>
            <person name="Hall N."/>
            <person name="Watson M."/>
            <person name="Adriaenssens E.M."/>
            <person name="Foster-Nyarko E."/>
            <person name="Jarju S."/>
            <person name="Secka A."/>
            <person name="Antonio M."/>
            <person name="Oren A."/>
            <person name="Chaudhuri R.R."/>
            <person name="La Ragione R."/>
            <person name="Hildebrand F."/>
            <person name="Pallen M.J."/>
        </authorList>
    </citation>
    <scope>NUCLEOTIDE SEQUENCE</scope>
    <source>
        <strain evidence="3">ChiSjej4B22-8349</strain>
    </source>
</reference>
<dbReference type="GO" id="GO:0016853">
    <property type="term" value="F:isomerase activity"/>
    <property type="evidence" value="ECO:0007669"/>
    <property type="project" value="UniProtKB-KW"/>
</dbReference>